<dbReference type="EMBL" id="PQIB02000016">
    <property type="protein sequence ID" value="RLM61250.1"/>
    <property type="molecule type" value="Genomic_DNA"/>
</dbReference>
<feature type="compositionally biased region" description="Basic residues" evidence="1">
    <location>
        <begin position="20"/>
        <end position="32"/>
    </location>
</feature>
<gene>
    <name evidence="2" type="ORF">C2845_PM14G10930</name>
</gene>
<proteinExistence type="predicted"/>
<dbReference type="Proteomes" id="UP000275267">
    <property type="component" value="Unassembled WGS sequence"/>
</dbReference>
<evidence type="ECO:0000313" key="2">
    <source>
        <dbReference type="EMBL" id="RLM61250.1"/>
    </source>
</evidence>
<name>A0A3L6PPJ4_PANMI</name>
<sequence>MQSWNRLLNRMGYKIKKPILRRKPGRPRKCKIKASDEPSTKKRRCPGCYELGHTTKKCQGGLTARQKRSHLSNDSALEGRRNASTSHIGGERPPTGRGRERGRGRGASRLAAYFNA</sequence>
<protein>
    <submittedName>
        <fullName evidence="2">Uncharacterized protein</fullName>
    </submittedName>
</protein>
<dbReference type="AlphaFoldDB" id="A0A3L6PPJ4"/>
<evidence type="ECO:0000313" key="3">
    <source>
        <dbReference type="Proteomes" id="UP000275267"/>
    </source>
</evidence>
<dbReference type="OrthoDB" id="786266at2759"/>
<feature type="region of interest" description="Disordered" evidence="1">
    <location>
        <begin position="60"/>
        <end position="116"/>
    </location>
</feature>
<organism evidence="2 3">
    <name type="scientific">Panicum miliaceum</name>
    <name type="common">Proso millet</name>
    <name type="synonym">Broomcorn millet</name>
    <dbReference type="NCBI Taxonomy" id="4540"/>
    <lineage>
        <taxon>Eukaryota</taxon>
        <taxon>Viridiplantae</taxon>
        <taxon>Streptophyta</taxon>
        <taxon>Embryophyta</taxon>
        <taxon>Tracheophyta</taxon>
        <taxon>Spermatophyta</taxon>
        <taxon>Magnoliopsida</taxon>
        <taxon>Liliopsida</taxon>
        <taxon>Poales</taxon>
        <taxon>Poaceae</taxon>
        <taxon>PACMAD clade</taxon>
        <taxon>Panicoideae</taxon>
        <taxon>Panicodae</taxon>
        <taxon>Paniceae</taxon>
        <taxon>Panicinae</taxon>
        <taxon>Panicum</taxon>
        <taxon>Panicum sect. Panicum</taxon>
    </lineage>
</organism>
<evidence type="ECO:0000256" key="1">
    <source>
        <dbReference type="SAM" id="MobiDB-lite"/>
    </source>
</evidence>
<keyword evidence="3" id="KW-1185">Reference proteome</keyword>
<feature type="region of interest" description="Disordered" evidence="1">
    <location>
        <begin position="20"/>
        <end position="43"/>
    </location>
</feature>
<comment type="caution">
    <text evidence="2">The sequence shown here is derived from an EMBL/GenBank/DDBJ whole genome shotgun (WGS) entry which is preliminary data.</text>
</comment>
<reference evidence="3" key="1">
    <citation type="journal article" date="2019" name="Nat. Commun.">
        <title>The genome of broomcorn millet.</title>
        <authorList>
            <person name="Zou C."/>
            <person name="Miki D."/>
            <person name="Li D."/>
            <person name="Tang Q."/>
            <person name="Xiao L."/>
            <person name="Rajput S."/>
            <person name="Deng P."/>
            <person name="Jia W."/>
            <person name="Huang R."/>
            <person name="Zhang M."/>
            <person name="Sun Y."/>
            <person name="Hu J."/>
            <person name="Fu X."/>
            <person name="Schnable P.S."/>
            <person name="Li F."/>
            <person name="Zhang H."/>
            <person name="Feng B."/>
            <person name="Zhu X."/>
            <person name="Liu R."/>
            <person name="Schnable J.C."/>
            <person name="Zhu J.-K."/>
            <person name="Zhang H."/>
        </authorList>
    </citation>
    <scope>NUCLEOTIDE SEQUENCE [LARGE SCALE GENOMIC DNA]</scope>
</reference>
<accession>A0A3L6PPJ4</accession>